<comment type="caution">
    <text evidence="2">The sequence shown here is derived from an EMBL/GenBank/DDBJ whole genome shotgun (WGS) entry which is preliminary data.</text>
</comment>
<reference evidence="2 3" key="1">
    <citation type="submission" date="2020-08" db="EMBL/GenBank/DDBJ databases">
        <title>Genomic Encyclopedia of Type Strains, Phase IV (KMG-IV): sequencing the most valuable type-strain genomes for metagenomic binning, comparative biology and taxonomic classification.</title>
        <authorList>
            <person name="Goeker M."/>
        </authorList>
    </citation>
    <scope>NUCLEOTIDE SEQUENCE [LARGE SCALE GENOMIC DNA]</scope>
    <source>
        <strain evidence="2 3">DSM 17498</strain>
    </source>
</reference>
<evidence type="ECO:0000313" key="3">
    <source>
        <dbReference type="Proteomes" id="UP000521227"/>
    </source>
</evidence>
<feature type="chain" id="PRO_5032707558" description="Trypsin-like peptidase domain-containing protein" evidence="1">
    <location>
        <begin position="21"/>
        <end position="293"/>
    </location>
</feature>
<keyword evidence="1" id="KW-0732">Signal</keyword>
<evidence type="ECO:0000256" key="1">
    <source>
        <dbReference type="SAM" id="SignalP"/>
    </source>
</evidence>
<evidence type="ECO:0008006" key="4">
    <source>
        <dbReference type="Google" id="ProtNLM"/>
    </source>
</evidence>
<dbReference type="Proteomes" id="UP000521227">
    <property type="component" value="Unassembled WGS sequence"/>
</dbReference>
<organism evidence="2 3">
    <name type="scientific">Afipia massiliensis</name>
    <dbReference type="NCBI Taxonomy" id="211460"/>
    <lineage>
        <taxon>Bacteria</taxon>
        <taxon>Pseudomonadati</taxon>
        <taxon>Pseudomonadota</taxon>
        <taxon>Alphaproteobacteria</taxon>
        <taxon>Hyphomicrobiales</taxon>
        <taxon>Nitrobacteraceae</taxon>
        <taxon>Afipia</taxon>
    </lineage>
</organism>
<dbReference type="RefSeq" id="WP_062316939.1">
    <property type="nucleotide sequence ID" value="NZ_JACHIJ010000005.1"/>
</dbReference>
<name>A0A840MZF1_9BRAD</name>
<dbReference type="InterPro" id="IPR009003">
    <property type="entry name" value="Peptidase_S1_PA"/>
</dbReference>
<accession>A0A840MZF1</accession>
<dbReference type="EMBL" id="JACHIJ010000005">
    <property type="protein sequence ID" value="MBB5053659.1"/>
    <property type="molecule type" value="Genomic_DNA"/>
</dbReference>
<dbReference type="SUPFAM" id="SSF50494">
    <property type="entry name" value="Trypsin-like serine proteases"/>
    <property type="match status" value="1"/>
</dbReference>
<dbReference type="AlphaFoldDB" id="A0A840MZF1"/>
<sequence>MNTLIVILAIAVLLGNSALAFDKSSVQQIAVIGEAGRYTFQQYAARKGLSASVIANRYASTGIIVCGNMQASAQLTGASNIITTSAHVFEDEKTCTVVATPSECVFKISVGTKLLNYKVAARAATGFTCPNNAEIKAGDDWAIVRLEKSVQGVTPYKLPSEGSVLEPDEKVVAVAGASYDFFVTDRSRNKIFPRTIEDCRVSDIRWVSGNGAFVKTDCDGSLYSSGGSLLRPLHDGDVLIGIFKGTPESREMADEALKENRFNQRIYNVRDWYSIYVSVAGRFLKSLESAVRY</sequence>
<feature type="signal peptide" evidence="1">
    <location>
        <begin position="1"/>
        <end position="20"/>
    </location>
</feature>
<protein>
    <recommendedName>
        <fullName evidence="4">Trypsin-like peptidase domain-containing protein</fullName>
    </recommendedName>
</protein>
<proteinExistence type="predicted"/>
<gene>
    <name evidence="2" type="ORF">HNQ36_003659</name>
</gene>
<evidence type="ECO:0000313" key="2">
    <source>
        <dbReference type="EMBL" id="MBB5053659.1"/>
    </source>
</evidence>